<evidence type="ECO:0000259" key="1">
    <source>
        <dbReference type="Pfam" id="PF09860"/>
    </source>
</evidence>
<accession>A0ABW3ZNI3</accession>
<dbReference type="RefSeq" id="WP_386806198.1">
    <property type="nucleotide sequence ID" value="NZ_JBHTMU010000058.1"/>
</dbReference>
<dbReference type="EMBL" id="JBHTMU010000058">
    <property type="protein sequence ID" value="MFD1344619.1"/>
    <property type="molecule type" value="Genomic_DNA"/>
</dbReference>
<gene>
    <name evidence="2" type="ORF">ACFQ4E_19465</name>
</gene>
<protein>
    <submittedName>
        <fullName evidence="2">DUF2087 domain-containing protein</fullName>
    </submittedName>
</protein>
<evidence type="ECO:0000313" key="3">
    <source>
        <dbReference type="Proteomes" id="UP001597135"/>
    </source>
</evidence>
<sequence length="81" mass="8455">AVLPARETLSEREISARIDAATALGDAAQLRRGLIEHGLARRSRDGSAYTRIEQAPPPEALALLDALRARRGAGGDPGAGL</sequence>
<keyword evidence="3" id="KW-1185">Reference proteome</keyword>
<organism evidence="2 3">
    <name type="scientific">Litorisediminicola beolgyonensis</name>
    <dbReference type="NCBI Taxonomy" id="1173614"/>
    <lineage>
        <taxon>Bacteria</taxon>
        <taxon>Pseudomonadati</taxon>
        <taxon>Pseudomonadota</taxon>
        <taxon>Alphaproteobacteria</taxon>
        <taxon>Rhodobacterales</taxon>
        <taxon>Paracoccaceae</taxon>
        <taxon>Litorisediminicola</taxon>
    </lineage>
</organism>
<dbReference type="InterPro" id="IPR018656">
    <property type="entry name" value="DUF2087"/>
</dbReference>
<evidence type="ECO:0000313" key="2">
    <source>
        <dbReference type="EMBL" id="MFD1344619.1"/>
    </source>
</evidence>
<dbReference type="Pfam" id="PF09860">
    <property type="entry name" value="DUF2087"/>
    <property type="match status" value="1"/>
</dbReference>
<dbReference type="Proteomes" id="UP001597135">
    <property type="component" value="Unassembled WGS sequence"/>
</dbReference>
<feature type="non-terminal residue" evidence="2">
    <location>
        <position position="1"/>
    </location>
</feature>
<comment type="caution">
    <text evidence="2">The sequence shown here is derived from an EMBL/GenBank/DDBJ whole genome shotgun (WGS) entry which is preliminary data.</text>
</comment>
<proteinExistence type="predicted"/>
<reference evidence="3" key="1">
    <citation type="journal article" date="2019" name="Int. J. Syst. Evol. Microbiol.">
        <title>The Global Catalogue of Microorganisms (GCM) 10K type strain sequencing project: providing services to taxonomists for standard genome sequencing and annotation.</title>
        <authorList>
            <consortium name="The Broad Institute Genomics Platform"/>
            <consortium name="The Broad Institute Genome Sequencing Center for Infectious Disease"/>
            <person name="Wu L."/>
            <person name="Ma J."/>
        </authorList>
    </citation>
    <scope>NUCLEOTIDE SEQUENCE [LARGE SCALE GENOMIC DNA]</scope>
    <source>
        <strain evidence="3">CCUG 62953</strain>
    </source>
</reference>
<name>A0ABW3ZNI3_9RHOB</name>
<feature type="domain" description="DUF2087" evidence="1">
    <location>
        <begin position="3"/>
        <end position="51"/>
    </location>
</feature>